<proteinExistence type="predicted"/>
<accession>A0AAT9HIT3</accession>
<dbReference type="AlphaFoldDB" id="A0AAT9HIT3"/>
<reference evidence="1" key="1">
    <citation type="submission" date="2024-06" db="EMBL/GenBank/DDBJ databases">
        <authorList>
            <consortium name="consrtm"/>
            <person name="Uemura M."/>
            <person name="Terahara T."/>
        </authorList>
    </citation>
    <scope>NUCLEOTIDE SEQUENCE</scope>
    <source>
        <strain evidence="1">KM77-8</strain>
    </source>
</reference>
<evidence type="ECO:0008006" key="2">
    <source>
        <dbReference type="Google" id="ProtNLM"/>
    </source>
</evidence>
<sequence>MVTFLVLVTVGAGFGSAVTVAVAVAVVVVVTVGTGLAARAWAASTSSCADWVPPIAPRANTATQAAQSLLRLYSGRMWDGPCGWFCGITSLPASVSGGGRAAEAIAPS</sequence>
<dbReference type="EMBL" id="AP035768">
    <property type="protein sequence ID" value="BFO17237.1"/>
    <property type="molecule type" value="Genomic_DNA"/>
</dbReference>
<organism evidence="1">
    <name type="scientific">Streptomyces haneummycinicus</name>
    <dbReference type="NCBI Taxonomy" id="3074435"/>
    <lineage>
        <taxon>Bacteria</taxon>
        <taxon>Bacillati</taxon>
        <taxon>Actinomycetota</taxon>
        <taxon>Actinomycetes</taxon>
        <taxon>Kitasatosporales</taxon>
        <taxon>Streptomycetaceae</taxon>
        <taxon>Streptomyces</taxon>
    </lineage>
</organism>
<reference evidence="1" key="2">
    <citation type="submission" date="2024-07" db="EMBL/GenBank/DDBJ databases">
        <title>Streptomyces haneummycinica sp. nov., a new antibiotic-producing actinobacterium isolated from marine sediment.</title>
        <authorList>
            <person name="Uemura M."/>
            <person name="Hamada M."/>
            <person name="Hirano S."/>
            <person name="Kobayashi K."/>
            <person name="Ohshiro T."/>
            <person name="Kobayashi T."/>
            <person name="Terahara T."/>
        </authorList>
    </citation>
    <scope>NUCLEOTIDE SEQUENCE</scope>
    <source>
        <strain evidence="1">KM77-8</strain>
    </source>
</reference>
<name>A0AAT9HIT3_9ACTN</name>
<evidence type="ECO:0000313" key="1">
    <source>
        <dbReference type="EMBL" id="BFO17237.1"/>
    </source>
</evidence>
<protein>
    <recommendedName>
        <fullName evidence="2">Secreted protein</fullName>
    </recommendedName>
</protein>
<gene>
    <name evidence="1" type="ORF">SHKM778_36250</name>
</gene>